<dbReference type="RefSeq" id="WP_142258862.1">
    <property type="nucleotide sequence ID" value="NZ_BMPV01000003.1"/>
</dbReference>
<dbReference type="Proteomes" id="UP000319213">
    <property type="component" value="Unassembled WGS sequence"/>
</dbReference>
<proteinExistence type="predicted"/>
<protein>
    <submittedName>
        <fullName evidence="2">Uncharacterized protein DUF397</fullName>
    </submittedName>
</protein>
<keyword evidence="3" id="KW-1185">Reference proteome</keyword>
<feature type="domain" description="DUF397" evidence="1">
    <location>
        <begin position="7"/>
        <end position="61"/>
    </location>
</feature>
<dbReference type="InterPro" id="IPR007278">
    <property type="entry name" value="DUF397"/>
</dbReference>
<organism evidence="2 3">
    <name type="scientific">Thermopolyspora flexuosa</name>
    <dbReference type="NCBI Taxonomy" id="103836"/>
    <lineage>
        <taxon>Bacteria</taxon>
        <taxon>Bacillati</taxon>
        <taxon>Actinomycetota</taxon>
        <taxon>Actinomycetes</taxon>
        <taxon>Streptosporangiales</taxon>
        <taxon>Streptosporangiaceae</taxon>
        <taxon>Thermopolyspora</taxon>
    </lineage>
</organism>
<reference evidence="2 3" key="1">
    <citation type="submission" date="2019-06" db="EMBL/GenBank/DDBJ databases">
        <title>Sequencing the genomes of 1000 actinobacteria strains.</title>
        <authorList>
            <person name="Klenk H.-P."/>
        </authorList>
    </citation>
    <scope>NUCLEOTIDE SEQUENCE [LARGE SCALE GENOMIC DNA]</scope>
    <source>
        <strain evidence="2 3">DSM 43186</strain>
    </source>
</reference>
<dbReference type="EMBL" id="VFPQ01000001">
    <property type="protein sequence ID" value="TQM74736.1"/>
    <property type="molecule type" value="Genomic_DNA"/>
</dbReference>
<dbReference type="Pfam" id="PF04149">
    <property type="entry name" value="DUF397"/>
    <property type="match status" value="1"/>
</dbReference>
<accession>A0A543IVY6</accession>
<dbReference type="AlphaFoldDB" id="A0A543IVY6"/>
<gene>
    <name evidence="2" type="ORF">FHX40_1418</name>
</gene>
<dbReference type="OrthoDB" id="4570646at2"/>
<name>A0A543IVY6_9ACTN</name>
<comment type="caution">
    <text evidence="2">The sequence shown here is derived from an EMBL/GenBank/DDBJ whole genome shotgun (WGS) entry which is preliminary data.</text>
</comment>
<evidence type="ECO:0000313" key="2">
    <source>
        <dbReference type="EMBL" id="TQM74736.1"/>
    </source>
</evidence>
<evidence type="ECO:0000259" key="1">
    <source>
        <dbReference type="Pfam" id="PF04149"/>
    </source>
</evidence>
<evidence type="ECO:0000313" key="3">
    <source>
        <dbReference type="Proteomes" id="UP000319213"/>
    </source>
</evidence>
<sequence length="68" mass="7439">MDILHGARWRTSSYTNSDGGNCVEVATNLEGVVAVRDSKDRSGPVLVFTRDEWRDFLAAVKAGTVGHF</sequence>